<dbReference type="EMBL" id="FNYV01000010">
    <property type="protein sequence ID" value="SEJ91677.1"/>
    <property type="molecule type" value="Genomic_DNA"/>
</dbReference>
<organism evidence="1 2">
    <name type="scientific">Micromonospora phaseoli</name>
    <dbReference type="NCBI Taxonomy" id="1144548"/>
    <lineage>
        <taxon>Bacteria</taxon>
        <taxon>Bacillati</taxon>
        <taxon>Actinomycetota</taxon>
        <taxon>Actinomycetes</taxon>
        <taxon>Micromonosporales</taxon>
        <taxon>Micromonosporaceae</taxon>
        <taxon>Micromonospora</taxon>
    </lineage>
</organism>
<evidence type="ECO:0000313" key="1">
    <source>
        <dbReference type="EMBL" id="SEJ91677.1"/>
    </source>
</evidence>
<proteinExistence type="predicted"/>
<dbReference type="Proteomes" id="UP000198707">
    <property type="component" value="Unassembled WGS sequence"/>
</dbReference>
<sequence>MPTLPVPERLARALHKKLDVRFTPDADAA</sequence>
<protein>
    <submittedName>
        <fullName evidence="1">Uncharacterized protein</fullName>
    </submittedName>
</protein>
<dbReference type="AlphaFoldDB" id="A0A1H7CSX5"/>
<accession>A0A1H7CSX5</accession>
<keyword evidence="2" id="KW-1185">Reference proteome</keyword>
<gene>
    <name evidence="1" type="ORF">SAMN05443287_11072</name>
</gene>
<reference evidence="2" key="1">
    <citation type="submission" date="2016-10" db="EMBL/GenBank/DDBJ databases">
        <authorList>
            <person name="Varghese N."/>
            <person name="Submissions S."/>
        </authorList>
    </citation>
    <scope>NUCLEOTIDE SEQUENCE [LARGE SCALE GENOMIC DNA]</scope>
    <source>
        <strain evidence="2">CGMCC 4.7038</strain>
    </source>
</reference>
<evidence type="ECO:0000313" key="2">
    <source>
        <dbReference type="Proteomes" id="UP000198707"/>
    </source>
</evidence>
<name>A0A1H7CSX5_9ACTN</name>